<organism evidence="1 2">
    <name type="scientific">Candidatus Doudnabacteria bacterium CG10_big_fil_rev_8_21_14_0_10_41_10</name>
    <dbReference type="NCBI Taxonomy" id="1974551"/>
    <lineage>
        <taxon>Bacteria</taxon>
        <taxon>Candidatus Doudnaibacteriota</taxon>
    </lineage>
</organism>
<dbReference type="AlphaFoldDB" id="A0A2H0VCS1"/>
<proteinExistence type="predicted"/>
<sequence>MASQKKYITLKEASVISGYTVKELHNFIKIGLITAGKKKNKIVVPFDAFEKISEQTPVLKSQKSAPKNKRVSKTKSMTQKPITSLVPFVKPHPTMLKVLESTALAAAMVMAFHVGMIPTVADKVVHGLDLSYQTVAYMGGTVEELMIEGVKTPIIIGKKIAGISTLNPAAGYDESPQVAGVSAEAISNLSGSENNFSIVDTVEGALIGIADAAESFERTLDLLQHKTNELLIQNLQFENLDHGIQKFFQL</sequence>
<gene>
    <name evidence="1" type="ORF">COT91_04205</name>
</gene>
<evidence type="ECO:0000313" key="2">
    <source>
        <dbReference type="Proteomes" id="UP000230557"/>
    </source>
</evidence>
<dbReference type="EMBL" id="PFAJ01000055">
    <property type="protein sequence ID" value="PIR96892.1"/>
    <property type="molecule type" value="Genomic_DNA"/>
</dbReference>
<evidence type="ECO:0008006" key="3">
    <source>
        <dbReference type="Google" id="ProtNLM"/>
    </source>
</evidence>
<comment type="caution">
    <text evidence="1">The sequence shown here is derived from an EMBL/GenBank/DDBJ whole genome shotgun (WGS) entry which is preliminary data.</text>
</comment>
<accession>A0A2H0VCS1</accession>
<dbReference type="Proteomes" id="UP000230557">
    <property type="component" value="Unassembled WGS sequence"/>
</dbReference>
<evidence type="ECO:0000313" key="1">
    <source>
        <dbReference type="EMBL" id="PIR96892.1"/>
    </source>
</evidence>
<protein>
    <recommendedName>
        <fullName evidence="3">Helix-turn-helix domain-containing protein</fullName>
    </recommendedName>
</protein>
<reference evidence="2" key="1">
    <citation type="submission" date="2017-09" db="EMBL/GenBank/DDBJ databases">
        <title>Depth-based differentiation of microbial function through sediment-hosted aquifers and enrichment of novel symbionts in the deep terrestrial subsurface.</title>
        <authorList>
            <person name="Probst A.J."/>
            <person name="Ladd B."/>
            <person name="Jarett J.K."/>
            <person name="Geller-Mcgrath D.E."/>
            <person name="Sieber C.M.K."/>
            <person name="Emerson J.B."/>
            <person name="Anantharaman K."/>
            <person name="Thomas B.C."/>
            <person name="Malmstrom R."/>
            <person name="Stieglmeier M."/>
            <person name="Klingl A."/>
            <person name="Woyke T."/>
            <person name="Ryan C.M."/>
            <person name="Banfield J.F."/>
        </authorList>
    </citation>
    <scope>NUCLEOTIDE SEQUENCE [LARGE SCALE GENOMIC DNA]</scope>
</reference>
<name>A0A2H0VCS1_9BACT</name>